<evidence type="ECO:0000256" key="2">
    <source>
        <dbReference type="SAM" id="Phobius"/>
    </source>
</evidence>
<dbReference type="InterPro" id="IPR016047">
    <property type="entry name" value="M23ase_b-sheet_dom"/>
</dbReference>
<keyword evidence="2" id="KW-0812">Transmembrane</keyword>
<feature type="domain" description="M23ase beta-sheet core" evidence="3">
    <location>
        <begin position="140"/>
        <end position="234"/>
    </location>
</feature>
<evidence type="ECO:0000256" key="1">
    <source>
        <dbReference type="SAM" id="MobiDB-lite"/>
    </source>
</evidence>
<name>A0A543AWV9_9ACTN</name>
<comment type="caution">
    <text evidence="4">The sequence shown here is derived from an EMBL/GenBank/DDBJ whole genome shotgun (WGS) entry which is preliminary data.</text>
</comment>
<dbReference type="PANTHER" id="PTHR21666">
    <property type="entry name" value="PEPTIDASE-RELATED"/>
    <property type="match status" value="1"/>
</dbReference>
<reference evidence="4 5" key="1">
    <citation type="submission" date="2019-06" db="EMBL/GenBank/DDBJ databases">
        <title>Sequencing the genomes of 1000 actinobacteria strains.</title>
        <authorList>
            <person name="Klenk H.-P."/>
        </authorList>
    </citation>
    <scope>NUCLEOTIDE SEQUENCE [LARGE SCALE GENOMIC DNA]</scope>
    <source>
        <strain evidence="4 5">DSM 45928</strain>
    </source>
</reference>
<keyword evidence="2" id="KW-1133">Transmembrane helix</keyword>
<dbReference type="Pfam" id="PF01551">
    <property type="entry name" value="Peptidase_M23"/>
    <property type="match status" value="1"/>
</dbReference>
<evidence type="ECO:0000313" key="5">
    <source>
        <dbReference type="Proteomes" id="UP000317043"/>
    </source>
</evidence>
<sequence length="261" mass="27002">MNTVRDRKSGHRPRHRAPLLHRGRHRAPIQIPLAPQGRYAVVVGAAVLSAGAVALGSAAALPSEPVSDPAVATEIEPRGVPVLTHQAPATYAGTDAGDRGGRTGDRAASPVTVQPAESTWRLPLDRIELTSLFGLRWGVPHQGIDFAAPEGAPVYAAQSGTVVASGWNGGFGKLVILDHGDGVLTYYAHNSVLRVAPGDHVAAGDHIADVGNTGNSFGPHSHFELHVDGEPVNPIDYLVGVGIDLTGAARALLAAVEPCSS</sequence>
<feature type="compositionally biased region" description="Basic and acidic residues" evidence="1">
    <location>
        <begin position="96"/>
        <end position="105"/>
    </location>
</feature>
<dbReference type="InterPro" id="IPR011055">
    <property type="entry name" value="Dup_hybrid_motif"/>
</dbReference>
<dbReference type="PANTHER" id="PTHR21666:SF270">
    <property type="entry name" value="MUREIN HYDROLASE ACTIVATOR ENVC"/>
    <property type="match status" value="1"/>
</dbReference>
<evidence type="ECO:0000313" key="4">
    <source>
        <dbReference type="EMBL" id="TQL77061.1"/>
    </source>
</evidence>
<dbReference type="InParanoid" id="A0A543AWV9"/>
<dbReference type="CDD" id="cd12797">
    <property type="entry name" value="M23_peptidase"/>
    <property type="match status" value="1"/>
</dbReference>
<feature type="region of interest" description="Disordered" evidence="1">
    <location>
        <begin position="86"/>
        <end position="109"/>
    </location>
</feature>
<protein>
    <submittedName>
        <fullName evidence="4">Peptidase M23-like protein</fullName>
    </submittedName>
</protein>
<keyword evidence="2" id="KW-0472">Membrane</keyword>
<dbReference type="Gene3D" id="2.70.70.10">
    <property type="entry name" value="Glucose Permease (Domain IIA)"/>
    <property type="match status" value="1"/>
</dbReference>
<accession>A0A543AWV9</accession>
<organism evidence="4 5">
    <name type="scientific">Stackebrandtia endophytica</name>
    <dbReference type="NCBI Taxonomy" id="1496996"/>
    <lineage>
        <taxon>Bacteria</taxon>
        <taxon>Bacillati</taxon>
        <taxon>Actinomycetota</taxon>
        <taxon>Actinomycetes</taxon>
        <taxon>Glycomycetales</taxon>
        <taxon>Glycomycetaceae</taxon>
        <taxon>Stackebrandtia</taxon>
    </lineage>
</organism>
<dbReference type="OrthoDB" id="5244067at2"/>
<dbReference type="AlphaFoldDB" id="A0A543AWV9"/>
<dbReference type="GO" id="GO:0004222">
    <property type="term" value="F:metalloendopeptidase activity"/>
    <property type="evidence" value="ECO:0007669"/>
    <property type="project" value="TreeGrafter"/>
</dbReference>
<dbReference type="RefSeq" id="WP_142039380.1">
    <property type="nucleotide sequence ID" value="NZ_JBHTGS010000001.1"/>
</dbReference>
<dbReference type="InterPro" id="IPR050570">
    <property type="entry name" value="Cell_wall_metabolism_enzyme"/>
</dbReference>
<evidence type="ECO:0000259" key="3">
    <source>
        <dbReference type="Pfam" id="PF01551"/>
    </source>
</evidence>
<dbReference type="SUPFAM" id="SSF51261">
    <property type="entry name" value="Duplicated hybrid motif"/>
    <property type="match status" value="1"/>
</dbReference>
<feature type="transmembrane region" description="Helical" evidence="2">
    <location>
        <begin position="39"/>
        <end position="61"/>
    </location>
</feature>
<keyword evidence="5" id="KW-1185">Reference proteome</keyword>
<dbReference type="EMBL" id="VFOW01000001">
    <property type="protein sequence ID" value="TQL77061.1"/>
    <property type="molecule type" value="Genomic_DNA"/>
</dbReference>
<proteinExistence type="predicted"/>
<dbReference type="Proteomes" id="UP000317043">
    <property type="component" value="Unassembled WGS sequence"/>
</dbReference>
<gene>
    <name evidence="4" type="ORF">FB566_2605</name>
</gene>